<evidence type="ECO:0000256" key="1">
    <source>
        <dbReference type="SAM" id="SignalP"/>
    </source>
</evidence>
<proteinExistence type="predicted"/>
<dbReference type="KEGG" id="agl:PYTT_1201"/>
<sequence length="238" mass="27489">MTAGKICYALLCLGLLSSCGFPPPAGYENTPTIRKERTELKDTLLRLLPPAEASLPAAQAEAQWLSDQAYKASADIARLNDTTLPGWLNNILVNGNMQDRGLCWHYQHDMYRELRRRPLQYFRIGCCVRDQAEGSEHNCVYISPAYSAWPHAVILDPWIWCGRLQIMPPGDYSTKRWQDAPHSVESLREIYPVGHKLPFEHWQLVKGRNNKYYGFYTREARESKQLDHMIENIRKSPR</sequence>
<dbReference type="RefSeq" id="WP_067776062.1">
    <property type="nucleotide sequence ID" value="NZ_JACVVN010000007.1"/>
</dbReference>
<evidence type="ECO:0000313" key="2">
    <source>
        <dbReference type="EMBL" id="SEH85042.1"/>
    </source>
</evidence>
<dbReference type="EMBL" id="LT629973">
    <property type="protein sequence ID" value="SEH85042.1"/>
    <property type="molecule type" value="Genomic_DNA"/>
</dbReference>
<keyword evidence="1" id="KW-0732">Signal</keyword>
<dbReference type="OrthoDB" id="5339359at2"/>
<evidence type="ECO:0000313" key="3">
    <source>
        <dbReference type="Proteomes" id="UP000176204"/>
    </source>
</evidence>
<organism evidence="2 3">
    <name type="scientific">Akkermansia glycaniphila</name>
    <dbReference type="NCBI Taxonomy" id="1679444"/>
    <lineage>
        <taxon>Bacteria</taxon>
        <taxon>Pseudomonadati</taxon>
        <taxon>Verrucomicrobiota</taxon>
        <taxon>Verrucomicrobiia</taxon>
        <taxon>Verrucomicrobiales</taxon>
        <taxon>Akkermansiaceae</taxon>
        <taxon>Akkermansia</taxon>
    </lineage>
</organism>
<feature type="chain" id="PRO_5014266461" evidence="1">
    <location>
        <begin position="28"/>
        <end position="238"/>
    </location>
</feature>
<dbReference type="STRING" id="1679444.PYTT_1201"/>
<accession>A0A1C7PBQ0</accession>
<gene>
    <name evidence="2" type="ORF">PYTT_1201</name>
</gene>
<dbReference type="Proteomes" id="UP000176204">
    <property type="component" value="Chromosome I"/>
</dbReference>
<reference evidence="3" key="1">
    <citation type="submission" date="2016-09" db="EMBL/GenBank/DDBJ databases">
        <authorList>
            <person name="Koehorst J."/>
        </authorList>
    </citation>
    <scope>NUCLEOTIDE SEQUENCE [LARGE SCALE GENOMIC DNA]</scope>
</reference>
<protein>
    <submittedName>
        <fullName evidence="2">Uncharacterized protein</fullName>
    </submittedName>
</protein>
<dbReference type="AlphaFoldDB" id="A0A1C7PBQ0"/>
<keyword evidence="3" id="KW-1185">Reference proteome</keyword>
<feature type="signal peptide" evidence="1">
    <location>
        <begin position="1"/>
        <end position="27"/>
    </location>
</feature>
<dbReference type="PROSITE" id="PS51257">
    <property type="entry name" value="PROKAR_LIPOPROTEIN"/>
    <property type="match status" value="1"/>
</dbReference>
<name>A0A1C7PBQ0_9BACT</name>